<evidence type="ECO:0000313" key="2">
    <source>
        <dbReference type="EMBL" id="GGM75600.1"/>
    </source>
</evidence>
<comment type="caution">
    <text evidence="2">The sequence shown here is derived from an EMBL/GenBank/DDBJ whole genome shotgun (WGS) entry which is preliminary data.</text>
</comment>
<gene>
    <name evidence="2" type="ORF">GCM10012275_52870</name>
</gene>
<reference evidence="2" key="1">
    <citation type="journal article" date="2014" name="Int. J. Syst. Evol. Microbiol.">
        <title>Complete genome sequence of Corynebacterium casei LMG S-19264T (=DSM 44701T), isolated from a smear-ripened cheese.</title>
        <authorList>
            <consortium name="US DOE Joint Genome Institute (JGI-PGF)"/>
            <person name="Walter F."/>
            <person name="Albersmeier A."/>
            <person name="Kalinowski J."/>
            <person name="Ruckert C."/>
        </authorList>
    </citation>
    <scope>NUCLEOTIDE SEQUENCE</scope>
    <source>
        <strain evidence="2">CGMCC 4.5737</strain>
    </source>
</reference>
<protein>
    <submittedName>
        <fullName evidence="2">Uncharacterized protein</fullName>
    </submittedName>
</protein>
<sequence>MGPPPEWPLGSDIVTQARLQVAREQLVEAEDQAQVGKATRLRERVAVLEHVVAIQAEAECALWVELWGTPQAVAWEWLRWIREVAQYVRHKVLAENGDLDHAREARQQADRLGLTPLALLRLRWEIVEDAVSPTSGRAGGGSVTPIDSRRARLLG</sequence>
<dbReference type="EMBL" id="BMMK01000035">
    <property type="protein sequence ID" value="GGM75600.1"/>
    <property type="molecule type" value="Genomic_DNA"/>
</dbReference>
<evidence type="ECO:0000313" key="3">
    <source>
        <dbReference type="Proteomes" id="UP000637578"/>
    </source>
</evidence>
<name>A0A8J3CIZ3_9PSEU</name>
<accession>A0A8J3CIZ3</accession>
<proteinExistence type="predicted"/>
<organism evidence="2 3">
    <name type="scientific">Longimycelium tulufanense</name>
    <dbReference type="NCBI Taxonomy" id="907463"/>
    <lineage>
        <taxon>Bacteria</taxon>
        <taxon>Bacillati</taxon>
        <taxon>Actinomycetota</taxon>
        <taxon>Actinomycetes</taxon>
        <taxon>Pseudonocardiales</taxon>
        <taxon>Pseudonocardiaceae</taxon>
        <taxon>Longimycelium</taxon>
    </lineage>
</organism>
<dbReference type="Proteomes" id="UP000637578">
    <property type="component" value="Unassembled WGS sequence"/>
</dbReference>
<feature type="region of interest" description="Disordered" evidence="1">
    <location>
        <begin position="134"/>
        <end position="155"/>
    </location>
</feature>
<keyword evidence="3" id="KW-1185">Reference proteome</keyword>
<reference evidence="2" key="2">
    <citation type="submission" date="2020-09" db="EMBL/GenBank/DDBJ databases">
        <authorList>
            <person name="Sun Q."/>
            <person name="Zhou Y."/>
        </authorList>
    </citation>
    <scope>NUCLEOTIDE SEQUENCE</scope>
    <source>
        <strain evidence="2">CGMCC 4.5737</strain>
    </source>
</reference>
<dbReference type="AlphaFoldDB" id="A0A8J3CIZ3"/>
<evidence type="ECO:0000256" key="1">
    <source>
        <dbReference type="SAM" id="MobiDB-lite"/>
    </source>
</evidence>